<reference evidence="8 9" key="1">
    <citation type="submission" date="2018-06" db="EMBL/GenBank/DDBJ databases">
        <authorList>
            <consortium name="Pathogen Informatics"/>
            <person name="Doyle S."/>
        </authorList>
    </citation>
    <scope>NUCLEOTIDE SEQUENCE [LARGE SCALE GENOMIC DNA]</scope>
    <source>
        <strain evidence="8 9">NCTC11087</strain>
    </source>
</reference>
<gene>
    <name evidence="8" type="primary">soj</name>
    <name evidence="7" type="ORF">DXC78_08635</name>
    <name evidence="6" type="ORF">HF861_04530</name>
    <name evidence="8" type="ORF">NCTC11087_01534</name>
</gene>
<evidence type="ECO:0000313" key="6">
    <source>
        <dbReference type="EMBL" id="NME44148.1"/>
    </source>
</evidence>
<dbReference type="PIRSF" id="PIRSF009320">
    <property type="entry name" value="Nuc_binding_HP_1000"/>
    <property type="match status" value="1"/>
</dbReference>
<sequence>MSKVIAISNQKGGVGKTTTAINLSSGLSYMGKKVLLIDFDAQGNASQGLLAITKRGQPSIYNVLLEDMDPEQVIVHKQEPAIDILPANITLAGADLELDKIGNGKEQILKKRLASIKDQYDYIIIDCPPSLGILNTNALTAADSVLIPVQCEYYALEGVTQLLLTIRLVQQLYNPDLRIEGILMTMFDIRTKLSVEVSQDVRQNFGKQVYQTSIPRNIKLSEAPSRGMSIFEYDVTSAGAKAYGELTKELVKRNERG</sequence>
<evidence type="ECO:0000256" key="3">
    <source>
        <dbReference type="ARBA" id="ARBA00062323"/>
    </source>
</evidence>
<evidence type="ECO:0000256" key="4">
    <source>
        <dbReference type="ARBA" id="ARBA00071824"/>
    </source>
</evidence>
<dbReference type="EMBL" id="QUSK01000018">
    <property type="protein sequence ID" value="RGD75975.1"/>
    <property type="molecule type" value="Genomic_DNA"/>
</dbReference>
<evidence type="ECO:0000313" key="10">
    <source>
        <dbReference type="Proteomes" id="UP000260721"/>
    </source>
</evidence>
<dbReference type="PANTHER" id="PTHR13696:SF52">
    <property type="entry name" value="PARA FAMILY PROTEIN CT_582"/>
    <property type="match status" value="1"/>
</dbReference>
<dbReference type="Proteomes" id="UP000255523">
    <property type="component" value="Unassembled WGS sequence"/>
</dbReference>
<dbReference type="RefSeq" id="WP_022790161.1">
    <property type="nucleotide sequence ID" value="NZ_CALCIP010000040.1"/>
</dbReference>
<dbReference type="AlphaFoldDB" id="A0A380LP57"/>
<evidence type="ECO:0000313" key="9">
    <source>
        <dbReference type="Proteomes" id="UP000255523"/>
    </source>
</evidence>
<name>A0A380LP57_9FIRM</name>
<evidence type="ECO:0000313" key="11">
    <source>
        <dbReference type="Proteomes" id="UP000540014"/>
    </source>
</evidence>
<dbReference type="CDD" id="cd02042">
    <property type="entry name" value="ParAB_family"/>
    <property type="match status" value="1"/>
</dbReference>
<dbReference type="InterPro" id="IPR025669">
    <property type="entry name" value="AAA_dom"/>
</dbReference>
<reference evidence="6 11" key="3">
    <citation type="submission" date="2020-04" db="EMBL/GenBank/DDBJ databases">
        <authorList>
            <person name="Hitch T.C.A."/>
            <person name="Wylensek D."/>
            <person name="Clavel T."/>
        </authorList>
    </citation>
    <scope>NUCLEOTIDE SEQUENCE [LARGE SCALE GENOMIC DNA]</scope>
    <source>
        <strain evidence="6 11">BSM-383-APC-22F</strain>
    </source>
</reference>
<dbReference type="InterPro" id="IPR027417">
    <property type="entry name" value="P-loop_NTPase"/>
</dbReference>
<dbReference type="Proteomes" id="UP000260721">
    <property type="component" value="Unassembled WGS sequence"/>
</dbReference>
<dbReference type="Gene3D" id="3.40.50.300">
    <property type="entry name" value="P-loop containing nucleotide triphosphate hydrolases"/>
    <property type="match status" value="1"/>
</dbReference>
<dbReference type="SUPFAM" id="SSF52540">
    <property type="entry name" value="P-loop containing nucleoside triphosphate hydrolases"/>
    <property type="match status" value="1"/>
</dbReference>
<keyword evidence="9" id="KW-1185">Reference proteome</keyword>
<dbReference type="PANTHER" id="PTHR13696">
    <property type="entry name" value="P-LOOP CONTAINING NUCLEOSIDE TRIPHOSPHATE HYDROLASE"/>
    <property type="match status" value="1"/>
</dbReference>
<dbReference type="OrthoDB" id="9815116at2"/>
<reference evidence="7 10" key="2">
    <citation type="submission" date="2018-08" db="EMBL/GenBank/DDBJ databases">
        <title>A genome reference for cultivated species of the human gut microbiota.</title>
        <authorList>
            <person name="Zou Y."/>
            <person name="Xue W."/>
            <person name="Luo G."/>
        </authorList>
    </citation>
    <scope>NUCLEOTIDE SEQUENCE [LARGE SCALE GENOMIC DNA]</scope>
    <source>
        <strain evidence="7 10">TF08-11</strain>
    </source>
</reference>
<feature type="domain" description="AAA" evidence="5">
    <location>
        <begin position="2"/>
        <end position="179"/>
    </location>
</feature>
<dbReference type="Pfam" id="PF13614">
    <property type="entry name" value="AAA_31"/>
    <property type="match status" value="1"/>
</dbReference>
<dbReference type="EMBL" id="JABAFR010000008">
    <property type="protein sequence ID" value="NME44148.1"/>
    <property type="molecule type" value="Genomic_DNA"/>
</dbReference>
<evidence type="ECO:0000259" key="5">
    <source>
        <dbReference type="Pfam" id="PF13614"/>
    </source>
</evidence>
<dbReference type="STRING" id="1123313.GCA_000420345_01317"/>
<accession>A0A380LP57</accession>
<comment type="similarity">
    <text evidence="1">Belongs to the ParA family.</text>
</comment>
<proteinExistence type="inferred from homology"/>
<dbReference type="InterPro" id="IPR050678">
    <property type="entry name" value="DNA_Partitioning_ATPase"/>
</dbReference>
<comment type="subunit">
    <text evidence="3">Dimerizes in the presence of ATP but not ADP; ATP-binding is required for double-stranded (ds)DNA-binding. Interacts with DnaA.</text>
</comment>
<organism evidence="8 9">
    <name type="scientific">Faecalicoccus pleomorphus</name>
    <dbReference type="NCBI Taxonomy" id="1323"/>
    <lineage>
        <taxon>Bacteria</taxon>
        <taxon>Bacillati</taxon>
        <taxon>Bacillota</taxon>
        <taxon>Erysipelotrichia</taxon>
        <taxon>Erysipelotrichales</taxon>
        <taxon>Erysipelotrichaceae</taxon>
        <taxon>Faecalicoccus</taxon>
    </lineage>
</organism>
<dbReference type="FunFam" id="3.40.50.300:FF:000285">
    <property type="entry name" value="Sporulation initiation inhibitor Soj"/>
    <property type="match status" value="1"/>
</dbReference>
<evidence type="ECO:0000313" key="8">
    <source>
        <dbReference type="EMBL" id="SUO04612.1"/>
    </source>
</evidence>
<dbReference type="GeneID" id="77462484"/>
<evidence type="ECO:0000313" key="7">
    <source>
        <dbReference type="EMBL" id="RGD75975.1"/>
    </source>
</evidence>
<dbReference type="EMBL" id="UHFX01000003">
    <property type="protein sequence ID" value="SUO04612.1"/>
    <property type="molecule type" value="Genomic_DNA"/>
</dbReference>
<comment type="catalytic activity">
    <reaction evidence="2">
        <text>ATP + H2O = ADP + phosphate + H(+)</text>
        <dbReference type="Rhea" id="RHEA:13065"/>
        <dbReference type="ChEBI" id="CHEBI:15377"/>
        <dbReference type="ChEBI" id="CHEBI:15378"/>
        <dbReference type="ChEBI" id="CHEBI:30616"/>
        <dbReference type="ChEBI" id="CHEBI:43474"/>
        <dbReference type="ChEBI" id="CHEBI:456216"/>
    </reaction>
</comment>
<dbReference type="Proteomes" id="UP000540014">
    <property type="component" value="Unassembled WGS sequence"/>
</dbReference>
<evidence type="ECO:0000256" key="1">
    <source>
        <dbReference type="ARBA" id="ARBA00006976"/>
    </source>
</evidence>
<evidence type="ECO:0000256" key="2">
    <source>
        <dbReference type="ARBA" id="ARBA00049360"/>
    </source>
</evidence>
<protein>
    <recommendedName>
        <fullName evidence="4">Sporulation initiation inhibitor protein Soj</fullName>
    </recommendedName>
</protein>